<organism evidence="1">
    <name type="scientific">Pararge aegeria</name>
    <name type="common">speckled wood butterfly</name>
    <dbReference type="NCBI Taxonomy" id="116150"/>
    <lineage>
        <taxon>Eukaryota</taxon>
        <taxon>Metazoa</taxon>
        <taxon>Ecdysozoa</taxon>
        <taxon>Arthropoda</taxon>
        <taxon>Hexapoda</taxon>
        <taxon>Insecta</taxon>
        <taxon>Pterygota</taxon>
        <taxon>Neoptera</taxon>
        <taxon>Endopterygota</taxon>
        <taxon>Lepidoptera</taxon>
        <taxon>Glossata</taxon>
        <taxon>Ditrysia</taxon>
        <taxon>Papilionoidea</taxon>
        <taxon>Nymphalidae</taxon>
        <taxon>Satyrinae</taxon>
        <taxon>Satyrini</taxon>
        <taxon>Parargina</taxon>
        <taxon>Pararge</taxon>
    </lineage>
</organism>
<reference evidence="1" key="2">
    <citation type="submission" date="2013-05" db="EMBL/GenBank/DDBJ databases">
        <authorList>
            <person name="Carter J.-M."/>
            <person name="Baker S.C."/>
            <person name="Pink R."/>
            <person name="Carter D.R.F."/>
            <person name="Collins A."/>
            <person name="Tomlin J."/>
            <person name="Gibbs M."/>
            <person name="Breuker C.J."/>
        </authorList>
    </citation>
    <scope>NUCLEOTIDE SEQUENCE</scope>
    <source>
        <tissue evidence="1">Ovary</tissue>
    </source>
</reference>
<dbReference type="EMBL" id="GAIX01009348">
    <property type="protein sequence ID" value="JAA83212.1"/>
    <property type="molecule type" value="Transcribed_RNA"/>
</dbReference>
<name>S4PV11_9NEOP</name>
<evidence type="ECO:0000313" key="1">
    <source>
        <dbReference type="EMBL" id="JAA83212.1"/>
    </source>
</evidence>
<sequence>MMWFHLFRAVYVEYCASEIAREQPPFIILFFNSSDFTKTLRLLSTKYIYVLKEDFVRVRLCLPVSTPKTHPRVYTRKRMLVYPSYMELMEFFPDYSRQVQ</sequence>
<proteinExistence type="predicted"/>
<reference evidence="1" key="1">
    <citation type="journal article" date="2013" name="BMC Genomics">
        <title>Unscrambling butterfly oogenesis.</title>
        <authorList>
            <person name="Carter J.M."/>
            <person name="Baker S.C."/>
            <person name="Pink R."/>
            <person name="Carter D.R."/>
            <person name="Collins A."/>
            <person name="Tomlin J."/>
            <person name="Gibbs M."/>
            <person name="Breuker C.J."/>
        </authorList>
    </citation>
    <scope>NUCLEOTIDE SEQUENCE</scope>
    <source>
        <tissue evidence="1">Ovary</tissue>
    </source>
</reference>
<dbReference type="AlphaFoldDB" id="S4PV11"/>
<protein>
    <submittedName>
        <fullName evidence="1">Uncharacterized protein</fullName>
    </submittedName>
</protein>
<accession>S4PV11</accession>